<dbReference type="AlphaFoldDB" id="A0A9X8MBV0"/>
<name>A0A9X8MBV0_9PSED</name>
<reference evidence="1 2" key="1">
    <citation type="submission" date="2016-10" db="EMBL/GenBank/DDBJ databases">
        <authorList>
            <person name="Varghese N."/>
            <person name="Submissions S."/>
        </authorList>
    </citation>
    <scope>NUCLEOTIDE SEQUENCE [LARGE SCALE GENOMIC DNA]</scope>
    <source>
        <strain evidence="1 2">LMG 21974</strain>
    </source>
</reference>
<gene>
    <name evidence="1" type="ORF">SAMN05216409_105124</name>
</gene>
<evidence type="ECO:0000313" key="2">
    <source>
        <dbReference type="Proteomes" id="UP000183210"/>
    </source>
</evidence>
<proteinExistence type="predicted"/>
<comment type="caution">
    <text evidence="1">The sequence shown here is derived from an EMBL/GenBank/DDBJ whole genome shotgun (WGS) entry which is preliminary data.</text>
</comment>
<dbReference type="GeneID" id="300269968"/>
<sequence>MTVTVTERDENHMSQEARSLGLSVWDVHQEGHLVGIYHSEADAVAYKAQIEEESQR</sequence>
<protein>
    <submittedName>
        <fullName evidence="1">Uncharacterized protein</fullName>
    </submittedName>
</protein>
<dbReference type="RefSeq" id="WP_019366332.1">
    <property type="nucleotide sequence ID" value="NZ_FOEV01000005.1"/>
</dbReference>
<dbReference type="Proteomes" id="UP000183210">
    <property type="component" value="Unassembled WGS sequence"/>
</dbReference>
<evidence type="ECO:0000313" key="1">
    <source>
        <dbReference type="EMBL" id="SEQ34927.1"/>
    </source>
</evidence>
<organism evidence="1 2">
    <name type="scientific">Pseudomonas lutea</name>
    <dbReference type="NCBI Taxonomy" id="243924"/>
    <lineage>
        <taxon>Bacteria</taxon>
        <taxon>Pseudomonadati</taxon>
        <taxon>Pseudomonadota</taxon>
        <taxon>Gammaproteobacteria</taxon>
        <taxon>Pseudomonadales</taxon>
        <taxon>Pseudomonadaceae</taxon>
        <taxon>Pseudomonas</taxon>
    </lineage>
</organism>
<dbReference type="EMBL" id="FOEV01000005">
    <property type="protein sequence ID" value="SEQ34927.1"/>
    <property type="molecule type" value="Genomic_DNA"/>
</dbReference>
<accession>A0A9X8MBV0</accession>